<proteinExistence type="inferred from homology"/>
<keyword evidence="5" id="KW-1185">Reference proteome</keyword>
<evidence type="ECO:0000256" key="2">
    <source>
        <dbReference type="SAM" id="MobiDB-lite"/>
    </source>
</evidence>
<protein>
    <submittedName>
        <fullName evidence="4">Histone deacetylase family protein</fullName>
    </submittedName>
</protein>
<dbReference type="EMBL" id="JBHUEY010000001">
    <property type="protein sequence ID" value="MFD1782183.1"/>
    <property type="molecule type" value="Genomic_DNA"/>
</dbReference>
<dbReference type="PANTHER" id="PTHR10625:SF10">
    <property type="entry name" value="HISTONE DEACETYLASE HDAC1"/>
    <property type="match status" value="1"/>
</dbReference>
<dbReference type="InterPro" id="IPR023696">
    <property type="entry name" value="Ureohydrolase_dom_sf"/>
</dbReference>
<gene>
    <name evidence="4" type="ORF">ACFSC0_02160</name>
</gene>
<dbReference type="RefSeq" id="WP_377280990.1">
    <property type="nucleotide sequence ID" value="NZ_JBHRSI010000003.1"/>
</dbReference>
<dbReference type="InterPro" id="IPR000286">
    <property type="entry name" value="HDACs"/>
</dbReference>
<dbReference type="InterPro" id="IPR037138">
    <property type="entry name" value="His_deacetylse_dom_sf"/>
</dbReference>
<accession>A0ABW4MXD5</accession>
<evidence type="ECO:0000256" key="1">
    <source>
        <dbReference type="ARBA" id="ARBA00005947"/>
    </source>
</evidence>
<dbReference type="PANTHER" id="PTHR10625">
    <property type="entry name" value="HISTONE DEACETYLASE HDAC1-RELATED"/>
    <property type="match status" value="1"/>
</dbReference>
<sequence length="310" mass="32449">MSVALYTHPDMLDHRPGEGHPERPARLKAVIDSLEDASDLDLELEDAPLAELADLELVHDRAYIKAILEAAPSGGLRQLDPDTAMSAGSLIAARRAAGAVIAAVRDVASGHQERAFCAVRPPGHHAEPGVPMGFCIFSNVAIAARAAQQAGLSKVAVVDFDVHHGNGTQAAFSGKDGLFLASVQSWPMWPGTGHPSQPAAANICNAVVPVGAPASAWRAEFLKLMSHVDGFAPDLIIISAGFDAHERDPLGGADGGQNLTEEDFAWATRAVLDVARAHAKGRVVSSLEGGYDLEALGRSALAHVRALQEA</sequence>
<dbReference type="SUPFAM" id="SSF52768">
    <property type="entry name" value="Arginase/deacetylase"/>
    <property type="match status" value="1"/>
</dbReference>
<dbReference type="Pfam" id="PF00850">
    <property type="entry name" value="Hist_deacetyl"/>
    <property type="match status" value="1"/>
</dbReference>
<dbReference type="Proteomes" id="UP001597237">
    <property type="component" value="Unassembled WGS sequence"/>
</dbReference>
<organism evidence="4 5">
    <name type="scientific">Phenylobacterium terrae</name>
    <dbReference type="NCBI Taxonomy" id="2665495"/>
    <lineage>
        <taxon>Bacteria</taxon>
        <taxon>Pseudomonadati</taxon>
        <taxon>Pseudomonadota</taxon>
        <taxon>Alphaproteobacteria</taxon>
        <taxon>Caulobacterales</taxon>
        <taxon>Caulobacteraceae</taxon>
        <taxon>Phenylobacterium</taxon>
    </lineage>
</organism>
<dbReference type="PRINTS" id="PR01270">
    <property type="entry name" value="HDASUPER"/>
</dbReference>
<feature type="domain" description="Histone deacetylase" evidence="3">
    <location>
        <begin position="20"/>
        <end position="307"/>
    </location>
</feature>
<feature type="compositionally biased region" description="Basic and acidic residues" evidence="2">
    <location>
        <begin position="10"/>
        <end position="23"/>
    </location>
</feature>
<evidence type="ECO:0000313" key="4">
    <source>
        <dbReference type="EMBL" id="MFD1782183.1"/>
    </source>
</evidence>
<evidence type="ECO:0000313" key="5">
    <source>
        <dbReference type="Proteomes" id="UP001597237"/>
    </source>
</evidence>
<comment type="similarity">
    <text evidence="1">Belongs to the histone deacetylase family.</text>
</comment>
<reference evidence="5" key="1">
    <citation type="journal article" date="2019" name="Int. J. Syst. Evol. Microbiol.">
        <title>The Global Catalogue of Microorganisms (GCM) 10K type strain sequencing project: providing services to taxonomists for standard genome sequencing and annotation.</title>
        <authorList>
            <consortium name="The Broad Institute Genomics Platform"/>
            <consortium name="The Broad Institute Genome Sequencing Center for Infectious Disease"/>
            <person name="Wu L."/>
            <person name="Ma J."/>
        </authorList>
    </citation>
    <scope>NUCLEOTIDE SEQUENCE [LARGE SCALE GENOMIC DNA]</scope>
    <source>
        <strain evidence="5">DFY28</strain>
    </source>
</reference>
<name>A0ABW4MXD5_9CAUL</name>
<comment type="caution">
    <text evidence="4">The sequence shown here is derived from an EMBL/GenBank/DDBJ whole genome shotgun (WGS) entry which is preliminary data.</text>
</comment>
<evidence type="ECO:0000259" key="3">
    <source>
        <dbReference type="Pfam" id="PF00850"/>
    </source>
</evidence>
<dbReference type="CDD" id="cd11599">
    <property type="entry name" value="HDAC_classII_2"/>
    <property type="match status" value="1"/>
</dbReference>
<dbReference type="Gene3D" id="3.40.800.20">
    <property type="entry name" value="Histone deacetylase domain"/>
    <property type="match status" value="1"/>
</dbReference>
<dbReference type="InterPro" id="IPR023801">
    <property type="entry name" value="His_deacetylse_dom"/>
</dbReference>
<feature type="region of interest" description="Disordered" evidence="2">
    <location>
        <begin position="1"/>
        <end position="23"/>
    </location>
</feature>